<evidence type="ECO:0000313" key="1">
    <source>
        <dbReference type="EMBL" id="RGV34062.1"/>
    </source>
</evidence>
<proteinExistence type="predicted"/>
<organism evidence="1 3">
    <name type="scientific">Butyricimonas virosa</name>
    <dbReference type="NCBI Taxonomy" id="544645"/>
    <lineage>
        <taxon>Bacteria</taxon>
        <taxon>Pseudomonadati</taxon>
        <taxon>Bacteroidota</taxon>
        <taxon>Bacteroidia</taxon>
        <taxon>Bacteroidales</taxon>
        <taxon>Odoribacteraceae</taxon>
        <taxon>Butyricimonas</taxon>
    </lineage>
</organism>
<dbReference type="STRING" id="1121130.GCA_000519105_03743"/>
<evidence type="ECO:0000313" key="4">
    <source>
        <dbReference type="Proteomes" id="UP000286038"/>
    </source>
</evidence>
<dbReference type="EMBL" id="QRPV01000009">
    <property type="protein sequence ID" value="RHM43260.1"/>
    <property type="molecule type" value="Genomic_DNA"/>
</dbReference>
<evidence type="ECO:0000313" key="3">
    <source>
        <dbReference type="Proteomes" id="UP000283589"/>
    </source>
</evidence>
<evidence type="ECO:0000313" key="2">
    <source>
        <dbReference type="EMBL" id="RHM43260.1"/>
    </source>
</evidence>
<dbReference type="AlphaFoldDB" id="A0A412X195"/>
<name>A0A412X195_9BACT</name>
<protein>
    <recommendedName>
        <fullName evidence="5">WG repeat-containing protein</fullName>
    </recommendedName>
</protein>
<gene>
    <name evidence="1" type="ORF">DWW18_09015</name>
    <name evidence="2" type="ORF">DWZ68_09285</name>
</gene>
<sequence>MKINNYYWIILVGLFLCIVNCVQAGGNETGLLPGMSKTSFEKILKRTSENIKKKRASADILQFYGNGQYEKITECRGKAVEYQREYGCFVKVGNCRKDGNIYTGMYSFVPRYSARSIPFAENGIDSLCPLFEKYDEYYYVSGNRKIFGFMRALEWWGPLFGDLVNYEFQQLSVNGETLTFQFETRDSCYPHKIPFYCAGILVLDRKTCELKKIDINQVEYYCCGQRGWKEMYLKEVPLDSRAVVEFSYDDKGECFIKSCVLESVWKDVPLEKWPFTHAPSRKEPGKNRLIEKEAFFCETCQRVSKNIQFEDLPPTLMYSVCNLQVEYVSDIFGPLPELLDAKQAFIDLSNDVNIHEQFRQMSNRSYYPEDFFFVLPWCMEADEALKDSFWENSLKINKMILLLFFK</sequence>
<dbReference type="RefSeq" id="WP_118260089.1">
    <property type="nucleotide sequence ID" value="NZ_CABJDM010000009.1"/>
</dbReference>
<evidence type="ECO:0008006" key="5">
    <source>
        <dbReference type="Google" id="ProtNLM"/>
    </source>
</evidence>
<reference evidence="3 4" key="1">
    <citation type="submission" date="2018-08" db="EMBL/GenBank/DDBJ databases">
        <title>A genome reference for cultivated species of the human gut microbiota.</title>
        <authorList>
            <person name="Zou Y."/>
            <person name="Xue W."/>
            <person name="Luo G."/>
        </authorList>
    </citation>
    <scope>NUCLEOTIDE SEQUENCE [LARGE SCALE GENOMIC DNA]</scope>
    <source>
        <strain evidence="1 3">AF14-49</strain>
        <strain evidence="2 4">AF34-33</strain>
    </source>
</reference>
<dbReference type="EMBL" id="QRZA01000009">
    <property type="protein sequence ID" value="RGV34062.1"/>
    <property type="molecule type" value="Genomic_DNA"/>
</dbReference>
<dbReference type="Proteomes" id="UP000286038">
    <property type="component" value="Unassembled WGS sequence"/>
</dbReference>
<accession>A0A412X195</accession>
<comment type="caution">
    <text evidence="1">The sequence shown here is derived from an EMBL/GenBank/DDBJ whole genome shotgun (WGS) entry which is preliminary data.</text>
</comment>
<dbReference type="Proteomes" id="UP000283589">
    <property type="component" value="Unassembled WGS sequence"/>
</dbReference>